<sequence>MVYDPSLLSKAEEVKPSNFNKVHLPNGEVANVTHIGTSILSSWRTIENVLGRVKLIGKETGGLYILAPHLAKILEARSMAVKEAEENSLYNATQKQGVDANLWHVRLGHVSTGNGVAERKYRYILEVARAMRFHAHIPLKYWGHCILAAACVINRMPSSNLNGASPFENMYNRKPSLEHLKVMGYLCYAKDVQSVPYSIANYVTYSGVSPNYQAYLATFFSIVKPSSFTEASQVPSQYDHSLFVKKLPECTVTVLVYIDDMLIAGTSLQLIEETKRKYTLELISELGLGAAKLATTPLEMNTRLTTKEYDDHLKTQESAKDKLLPDSGAYQRLIGKLLCRMVTRLGLAFSVQTLSQFLQQPKKSHMEAATRIVRYVKNHPCQGVLLSSNNKVTLEAYCDADWTACQHSRKSVRGFLINLGDSLVSWKSKKQATVSRSSIEAEYRSLAATIAELVWLTGLIKESGFEVQLPIDIYYVLARKQCK</sequence>
<dbReference type="Proteomes" id="UP000790787">
    <property type="component" value="Chromosome 17"/>
</dbReference>
<protein>
    <submittedName>
        <fullName evidence="2">Uncharacterized protein LOC142171759</fullName>
    </submittedName>
</protein>
<proteinExistence type="predicted"/>
<gene>
    <name evidence="2" type="primary">LOC142171759</name>
</gene>
<name>A0AC58T2U3_TOBAC</name>
<keyword evidence="1" id="KW-1185">Reference proteome</keyword>
<accession>A0AC58T2U3</accession>
<organism evidence="1 2">
    <name type="scientific">Nicotiana tabacum</name>
    <name type="common">Common tobacco</name>
    <dbReference type="NCBI Taxonomy" id="4097"/>
    <lineage>
        <taxon>Eukaryota</taxon>
        <taxon>Viridiplantae</taxon>
        <taxon>Streptophyta</taxon>
        <taxon>Embryophyta</taxon>
        <taxon>Tracheophyta</taxon>
        <taxon>Spermatophyta</taxon>
        <taxon>Magnoliopsida</taxon>
        <taxon>eudicotyledons</taxon>
        <taxon>Gunneridae</taxon>
        <taxon>Pentapetalae</taxon>
        <taxon>asterids</taxon>
        <taxon>lamiids</taxon>
        <taxon>Solanales</taxon>
        <taxon>Solanaceae</taxon>
        <taxon>Nicotianoideae</taxon>
        <taxon>Nicotianeae</taxon>
        <taxon>Nicotiana</taxon>
    </lineage>
</organism>
<dbReference type="RefSeq" id="XP_075091559.1">
    <property type="nucleotide sequence ID" value="XM_075235458.1"/>
</dbReference>
<evidence type="ECO:0000313" key="2">
    <source>
        <dbReference type="RefSeq" id="XP_075091559.1"/>
    </source>
</evidence>
<reference evidence="1" key="1">
    <citation type="journal article" date="2014" name="Nat. Commun.">
        <title>The tobacco genome sequence and its comparison with those of tomato and potato.</title>
        <authorList>
            <person name="Sierro N."/>
            <person name="Battey J.N."/>
            <person name="Ouadi S."/>
            <person name="Bakaher N."/>
            <person name="Bovet L."/>
            <person name="Willig A."/>
            <person name="Goepfert S."/>
            <person name="Peitsch M.C."/>
            <person name="Ivanov N.V."/>
        </authorList>
    </citation>
    <scope>NUCLEOTIDE SEQUENCE [LARGE SCALE GENOMIC DNA]</scope>
</reference>
<evidence type="ECO:0000313" key="1">
    <source>
        <dbReference type="Proteomes" id="UP000790787"/>
    </source>
</evidence>
<reference evidence="2" key="2">
    <citation type="submission" date="2025-08" db="UniProtKB">
        <authorList>
            <consortium name="RefSeq"/>
        </authorList>
    </citation>
    <scope>IDENTIFICATION</scope>
    <source>
        <tissue evidence="2">Leaf</tissue>
    </source>
</reference>